<name>A0A4Q5LV10_9BACT</name>
<proteinExistence type="predicted"/>
<accession>A0A4Q5LV10</accession>
<gene>
    <name evidence="2" type="ORF">EWM59_22540</name>
</gene>
<feature type="compositionally biased region" description="Polar residues" evidence="1">
    <location>
        <begin position="1"/>
        <end position="25"/>
    </location>
</feature>
<feature type="compositionally biased region" description="Basic and acidic residues" evidence="1">
    <location>
        <begin position="179"/>
        <end position="199"/>
    </location>
</feature>
<sequence length="199" mass="22532">MKDQDNSFYSQSDNEAIEPNTSQPEKTWDGPMSEPERTAEKEQETINERVADKDDRGEGSDNPPLRNELDPPTAPDIIPDQSPDEINYPGKQGYPRVEQPKFYGSSISSGMDTGGTDSSIGNEDPRGEHGEEAQEIQQKEEEKRQEKIKEKEADLREAVEGRDESIQKSEEGNITDNRGYNEIRENSPVNNDRDKEFLN</sequence>
<organism evidence="2 3">
    <name type="scientific">Emticicia agri</name>
    <dbReference type="NCBI Taxonomy" id="2492393"/>
    <lineage>
        <taxon>Bacteria</taxon>
        <taxon>Pseudomonadati</taxon>
        <taxon>Bacteroidota</taxon>
        <taxon>Cytophagia</taxon>
        <taxon>Cytophagales</taxon>
        <taxon>Leadbetterellaceae</taxon>
        <taxon>Emticicia</taxon>
    </lineage>
</organism>
<feature type="compositionally biased region" description="Basic and acidic residues" evidence="1">
    <location>
        <begin position="123"/>
        <end position="171"/>
    </location>
</feature>
<protein>
    <submittedName>
        <fullName evidence="2">Uncharacterized protein</fullName>
    </submittedName>
</protein>
<feature type="compositionally biased region" description="Low complexity" evidence="1">
    <location>
        <begin position="104"/>
        <end position="121"/>
    </location>
</feature>
<keyword evidence="3" id="KW-1185">Reference proteome</keyword>
<dbReference type="RefSeq" id="WP_130023516.1">
    <property type="nucleotide sequence ID" value="NZ_SEWF01000047.1"/>
</dbReference>
<comment type="caution">
    <text evidence="2">The sequence shown here is derived from an EMBL/GenBank/DDBJ whole genome shotgun (WGS) entry which is preliminary data.</text>
</comment>
<feature type="region of interest" description="Disordered" evidence="1">
    <location>
        <begin position="1"/>
        <end position="199"/>
    </location>
</feature>
<dbReference type="OrthoDB" id="954847at2"/>
<reference evidence="2 3" key="1">
    <citation type="submission" date="2019-02" db="EMBL/GenBank/DDBJ databases">
        <title>Bacterial novel species Emticicia sp. 17J42-9 isolated from soil.</title>
        <authorList>
            <person name="Jung H.-Y."/>
        </authorList>
    </citation>
    <scope>NUCLEOTIDE SEQUENCE [LARGE SCALE GENOMIC DNA]</scope>
    <source>
        <strain evidence="2 3">17J42-9</strain>
    </source>
</reference>
<evidence type="ECO:0000256" key="1">
    <source>
        <dbReference type="SAM" id="MobiDB-lite"/>
    </source>
</evidence>
<dbReference type="AlphaFoldDB" id="A0A4Q5LV10"/>
<feature type="compositionally biased region" description="Basic and acidic residues" evidence="1">
    <location>
        <begin position="34"/>
        <end position="59"/>
    </location>
</feature>
<evidence type="ECO:0000313" key="2">
    <source>
        <dbReference type="EMBL" id="RYU93359.1"/>
    </source>
</evidence>
<dbReference type="Proteomes" id="UP000293162">
    <property type="component" value="Unassembled WGS sequence"/>
</dbReference>
<dbReference type="EMBL" id="SEWF01000047">
    <property type="protein sequence ID" value="RYU93359.1"/>
    <property type="molecule type" value="Genomic_DNA"/>
</dbReference>
<evidence type="ECO:0000313" key="3">
    <source>
        <dbReference type="Proteomes" id="UP000293162"/>
    </source>
</evidence>